<dbReference type="SUPFAM" id="SSF56935">
    <property type="entry name" value="Porins"/>
    <property type="match status" value="1"/>
</dbReference>
<feature type="signal peptide" evidence="8">
    <location>
        <begin position="1"/>
        <end position="31"/>
    </location>
</feature>
<dbReference type="PROSITE" id="PS52016">
    <property type="entry name" value="TONB_DEPENDENT_REC_3"/>
    <property type="match status" value="1"/>
</dbReference>
<dbReference type="InterPro" id="IPR023996">
    <property type="entry name" value="TonB-dep_OMP_SusC/RagA"/>
</dbReference>
<name>A0A412TTQ3_9BACT</name>
<evidence type="ECO:0000313" key="10">
    <source>
        <dbReference type="EMBL" id="RGU57234.1"/>
    </source>
</evidence>
<dbReference type="SUPFAM" id="SSF49464">
    <property type="entry name" value="Carboxypeptidase regulatory domain-like"/>
    <property type="match status" value="1"/>
</dbReference>
<gene>
    <name evidence="10" type="ORF">DWW57_06690</name>
</gene>
<evidence type="ECO:0000256" key="5">
    <source>
        <dbReference type="ARBA" id="ARBA00023136"/>
    </source>
</evidence>
<keyword evidence="3 7" id="KW-1134">Transmembrane beta strand</keyword>
<keyword evidence="4 7" id="KW-0812">Transmembrane</keyword>
<evidence type="ECO:0000256" key="4">
    <source>
        <dbReference type="ARBA" id="ARBA00022692"/>
    </source>
</evidence>
<evidence type="ECO:0000256" key="7">
    <source>
        <dbReference type="PROSITE-ProRule" id="PRU01360"/>
    </source>
</evidence>
<keyword evidence="2 7" id="KW-0813">Transport</keyword>
<proteinExistence type="inferred from homology"/>
<comment type="similarity">
    <text evidence="7">Belongs to the TonB-dependent receptor family.</text>
</comment>
<evidence type="ECO:0000256" key="2">
    <source>
        <dbReference type="ARBA" id="ARBA00022448"/>
    </source>
</evidence>
<evidence type="ECO:0000313" key="11">
    <source>
        <dbReference type="Proteomes" id="UP000284243"/>
    </source>
</evidence>
<dbReference type="InterPro" id="IPR023997">
    <property type="entry name" value="TonB-dep_OMP_SusC/RagA_CS"/>
</dbReference>
<organism evidence="10 11">
    <name type="scientific">Odoribacter splanchnicus</name>
    <dbReference type="NCBI Taxonomy" id="28118"/>
    <lineage>
        <taxon>Bacteria</taxon>
        <taxon>Pseudomonadati</taxon>
        <taxon>Bacteroidota</taxon>
        <taxon>Bacteroidia</taxon>
        <taxon>Bacteroidales</taxon>
        <taxon>Odoribacteraceae</taxon>
        <taxon>Odoribacter</taxon>
    </lineage>
</organism>
<dbReference type="InterPro" id="IPR039426">
    <property type="entry name" value="TonB-dep_rcpt-like"/>
</dbReference>
<evidence type="ECO:0000259" key="9">
    <source>
        <dbReference type="SMART" id="SM00965"/>
    </source>
</evidence>
<reference evidence="10 11" key="1">
    <citation type="submission" date="2018-08" db="EMBL/GenBank/DDBJ databases">
        <title>A genome reference for cultivated species of the human gut microbiota.</title>
        <authorList>
            <person name="Zou Y."/>
            <person name="Xue W."/>
            <person name="Luo G."/>
        </authorList>
    </citation>
    <scope>NUCLEOTIDE SEQUENCE [LARGE SCALE GENOMIC DNA]</scope>
    <source>
        <strain evidence="10 11">AF16-14</strain>
    </source>
</reference>
<keyword evidence="8" id="KW-0732">Signal</keyword>
<dbReference type="RefSeq" id="WP_087393889.1">
    <property type="nucleotide sequence ID" value="NZ_JADNIQ010000025.1"/>
</dbReference>
<protein>
    <submittedName>
        <fullName evidence="10">SusC/RagA family TonB-linked outer membrane protein</fullName>
    </submittedName>
</protein>
<dbReference type="GO" id="GO:0009279">
    <property type="term" value="C:cell outer membrane"/>
    <property type="evidence" value="ECO:0007669"/>
    <property type="project" value="UniProtKB-SubCell"/>
</dbReference>
<dbReference type="Gene3D" id="2.170.130.10">
    <property type="entry name" value="TonB-dependent receptor, plug domain"/>
    <property type="match status" value="1"/>
</dbReference>
<sequence length="1183" mass="133513">MKKRRKNPSGIRLIVRLCCFFVFVSSLHTQATVWAQGKVTVELQNKTLGEVLKVLKEQTGVHFMYNTQEVNVGTKVSVSLNEARLEEALQSIFQGLPYRYNQVEDYILITPKKESETQQTDMRTVKGKVVDSKGEPLPGVSVVVKNTTAGVATDIEGKFEIRLNSGEEILVFSFVGMRTQKVKANKDNLYVVMESVAELMQEVIVKTGYQNIEKRKLSSSVFTIDGDLVREGAALGLDNMLQGKIPGMNVMGSSSTPGAATKIRIRGSSTISGNREPLWVVDGFILEDPVQISAEELNSLDNVNLIGNAISSLNPQDIERIDVLKDASATAIYGVKAANGVIVITTKKGKIGKPRVRYSMNLSVNERPEYDGLYRMNSKDRIEVSKEIEQRGLSFGTPPARVSYEGALLDLYDRTITYEEFQKKVKRLEEVNTDWFDIIYRTSFSQKHNVSISGANDKVNYYFSGGLQHIPATVRGTGVKQFNGLMKLGVNLLSNLKMELQMRASTDDKDYLHSSLSPYQYAYNTSRAIPCYNEDGTLAYYNKTQGYEFPLQYNVVNEMQHTGMNIEGTTLNFNANLLWEIIPGLRLTGALSYNRSNTDQKEWFDEQSYAAAQLRNYNYGLELPDSDIWREQQCKLPYGGELVNTDTRNTSYTARAQVDYSFQFLEDHQITVVAGTEARSSKYKGLKSTEYGYLPDRGEKFVEIDPVQWPKYGDLVKSHPNVITNTLTNVMSWYGTFTYDYMNRYIVNFNIRADGSNKFGQDKSNRFLPIWSVSGRWNLHEEAFLKEVMWMNMFAFRGSYGIQGNVSPDQTPNLLIQLGSFDPISKQYISKLSKLPNPQLRWEKTTSWNFGVDFAFLDNRLNGSVEVYRKKGKDQIISKEVASTTGSTTMQLNAGNLENKGYEIVLNVVPVKTKDITWALNINGARNINKVTKSGITTDYGYKEYLDGSAVIPGEALNTFYSYKYDRLDANGLPTFKDIEETDGITQTEMFAKVFAYSGTRIPDITGGFGTDISYKNLAIGGFFSYSLGTKIRLNNLYNDSGQRLPQPQQNMNQAFVNRWKQPGDENRTDIPVLTTDPLDMYGLGIDRKIKIADNGWEMYNKSDLRVASGNYLRLKNLYVRYNFSDRICHKIRAQMISVRFEATNLWLLADKKLKGQDPEQVTLGGVSTPPTSSYTLGLDITF</sequence>
<evidence type="ECO:0000256" key="8">
    <source>
        <dbReference type="SAM" id="SignalP"/>
    </source>
</evidence>
<evidence type="ECO:0000256" key="6">
    <source>
        <dbReference type="ARBA" id="ARBA00023237"/>
    </source>
</evidence>
<dbReference type="InterPro" id="IPR012910">
    <property type="entry name" value="Plug_dom"/>
</dbReference>
<dbReference type="InterPro" id="IPR037066">
    <property type="entry name" value="Plug_dom_sf"/>
</dbReference>
<dbReference type="InterPro" id="IPR008969">
    <property type="entry name" value="CarboxyPept-like_regulatory"/>
</dbReference>
<comment type="subcellular location">
    <subcellularLocation>
        <location evidence="1 7">Cell outer membrane</location>
        <topology evidence="1 7">Multi-pass membrane protein</topology>
    </subcellularLocation>
</comment>
<dbReference type="Gene3D" id="2.40.170.20">
    <property type="entry name" value="TonB-dependent receptor, beta-barrel domain"/>
    <property type="match status" value="1"/>
</dbReference>
<evidence type="ECO:0000256" key="3">
    <source>
        <dbReference type="ARBA" id="ARBA00022452"/>
    </source>
</evidence>
<accession>A0A412TTQ3</accession>
<evidence type="ECO:0000256" key="1">
    <source>
        <dbReference type="ARBA" id="ARBA00004571"/>
    </source>
</evidence>
<dbReference type="EMBL" id="QRYC01000006">
    <property type="protein sequence ID" value="RGU57234.1"/>
    <property type="molecule type" value="Genomic_DNA"/>
</dbReference>
<dbReference type="Gene3D" id="2.60.40.1120">
    <property type="entry name" value="Carboxypeptidase-like, regulatory domain"/>
    <property type="match status" value="1"/>
</dbReference>
<dbReference type="Pfam" id="PF07715">
    <property type="entry name" value="Plug"/>
    <property type="match status" value="1"/>
</dbReference>
<dbReference type="NCBIfam" id="TIGR04057">
    <property type="entry name" value="SusC_RagA_signa"/>
    <property type="match status" value="1"/>
</dbReference>
<dbReference type="Proteomes" id="UP000284243">
    <property type="component" value="Unassembled WGS sequence"/>
</dbReference>
<comment type="caution">
    <text evidence="10">The sequence shown here is derived from an EMBL/GenBank/DDBJ whole genome shotgun (WGS) entry which is preliminary data.</text>
</comment>
<keyword evidence="5 7" id="KW-0472">Membrane</keyword>
<dbReference type="AlphaFoldDB" id="A0A412TTQ3"/>
<dbReference type="InterPro" id="IPR036942">
    <property type="entry name" value="Beta-barrel_TonB_sf"/>
</dbReference>
<dbReference type="InterPro" id="IPR011662">
    <property type="entry name" value="Secretin/TonB_short_N"/>
</dbReference>
<feature type="domain" description="Secretin/TonB short N-terminal" evidence="9">
    <location>
        <begin position="61"/>
        <end position="112"/>
    </location>
</feature>
<dbReference type="Pfam" id="PF13715">
    <property type="entry name" value="CarbopepD_reg_2"/>
    <property type="match status" value="1"/>
</dbReference>
<keyword evidence="6 7" id="KW-0998">Cell outer membrane</keyword>
<dbReference type="SMART" id="SM00965">
    <property type="entry name" value="STN"/>
    <property type="match status" value="1"/>
</dbReference>
<feature type="chain" id="PRO_5019497753" evidence="8">
    <location>
        <begin position="32"/>
        <end position="1183"/>
    </location>
</feature>
<dbReference type="NCBIfam" id="TIGR04056">
    <property type="entry name" value="OMP_RagA_SusC"/>
    <property type="match status" value="1"/>
</dbReference>